<sequence>MSYQRSWGDKLFSYDNLRKIQAGTGIVISTFAQCHMLMIVGSHISATTFEGIRDYFRIFYQNKYIEPIILGSIAVHMGVNIYIMSRRDNSQPLVEKLSPEPGSLVPSPYGLFQLSSLAMMTFIGGHVSATRLPVLWNSNYSLGFKDIYYTLRQFPQIFLPYYQVFLSSLMYHTIFSYYRLGCRVLGIGNYRMREYNNRKTWYTIFGVCSLITASSLLAIRGHYYYVNPLNVPKPMTIFKYAKSLFN</sequence>
<keyword evidence="1" id="KW-1133">Transmembrane helix</keyword>
<accession>A0A152A3X7</accession>
<organism evidence="2 3">
    <name type="scientific">Tieghemostelium lacteum</name>
    <name type="common">Slime mold</name>
    <name type="synonym">Dictyostelium lacteum</name>
    <dbReference type="NCBI Taxonomy" id="361077"/>
    <lineage>
        <taxon>Eukaryota</taxon>
        <taxon>Amoebozoa</taxon>
        <taxon>Evosea</taxon>
        <taxon>Eumycetozoa</taxon>
        <taxon>Dictyostelia</taxon>
        <taxon>Dictyosteliales</taxon>
        <taxon>Raperosteliaceae</taxon>
        <taxon>Tieghemostelium</taxon>
    </lineage>
</organism>
<dbReference type="InParanoid" id="A0A152A3X7"/>
<gene>
    <name evidence="2" type="ORF">DLAC_03001</name>
</gene>
<dbReference type="Gene3D" id="1.20.1300.10">
    <property type="entry name" value="Fumarate reductase/succinate dehydrogenase, transmembrane subunit"/>
    <property type="match status" value="1"/>
</dbReference>
<protein>
    <recommendedName>
        <fullName evidence="4">Transmembrane protein</fullName>
    </recommendedName>
</protein>
<dbReference type="EMBL" id="LODT01000013">
    <property type="protein sequence ID" value="KYR00938.1"/>
    <property type="molecule type" value="Genomic_DNA"/>
</dbReference>
<dbReference type="OrthoDB" id="10259513at2759"/>
<keyword evidence="1" id="KW-0812">Transmembrane</keyword>
<feature type="transmembrane region" description="Helical" evidence="1">
    <location>
        <begin position="201"/>
        <end position="225"/>
    </location>
</feature>
<dbReference type="InterPro" id="IPR034804">
    <property type="entry name" value="SQR/QFR_C/D"/>
</dbReference>
<evidence type="ECO:0000256" key="1">
    <source>
        <dbReference type="SAM" id="Phobius"/>
    </source>
</evidence>
<dbReference type="GO" id="GO:0016020">
    <property type="term" value="C:membrane"/>
    <property type="evidence" value="ECO:0007669"/>
    <property type="project" value="InterPro"/>
</dbReference>
<dbReference type="SUPFAM" id="SSF81343">
    <property type="entry name" value="Fumarate reductase respiratory complex transmembrane subunits"/>
    <property type="match status" value="1"/>
</dbReference>
<evidence type="ECO:0000313" key="2">
    <source>
        <dbReference type="EMBL" id="KYR00938.1"/>
    </source>
</evidence>
<dbReference type="AlphaFoldDB" id="A0A152A3X7"/>
<evidence type="ECO:0008006" key="4">
    <source>
        <dbReference type="Google" id="ProtNLM"/>
    </source>
</evidence>
<keyword evidence="1" id="KW-0472">Membrane</keyword>
<feature type="transmembrane region" description="Helical" evidence="1">
    <location>
        <begin position="64"/>
        <end position="83"/>
    </location>
</feature>
<reference evidence="2 3" key="1">
    <citation type="submission" date="2015-12" db="EMBL/GenBank/DDBJ databases">
        <title>Dictyostelia acquired genes for synthesis and detection of signals that induce cell-type specialization by lateral gene transfer from prokaryotes.</title>
        <authorList>
            <person name="Gloeckner G."/>
            <person name="Schaap P."/>
        </authorList>
    </citation>
    <scope>NUCLEOTIDE SEQUENCE [LARGE SCALE GENOMIC DNA]</scope>
    <source>
        <strain evidence="2 3">TK</strain>
    </source>
</reference>
<keyword evidence="3" id="KW-1185">Reference proteome</keyword>
<evidence type="ECO:0000313" key="3">
    <source>
        <dbReference type="Proteomes" id="UP000076078"/>
    </source>
</evidence>
<dbReference type="OMA" id="RIPALWI"/>
<comment type="caution">
    <text evidence="2">The sequence shown here is derived from an EMBL/GenBank/DDBJ whole genome shotgun (WGS) entry which is preliminary data.</text>
</comment>
<name>A0A152A3X7_TIELA</name>
<feature type="transmembrane region" description="Helical" evidence="1">
    <location>
        <begin position="20"/>
        <end position="44"/>
    </location>
</feature>
<dbReference type="Proteomes" id="UP000076078">
    <property type="component" value="Unassembled WGS sequence"/>
</dbReference>
<feature type="transmembrane region" description="Helical" evidence="1">
    <location>
        <begin position="161"/>
        <end position="180"/>
    </location>
</feature>
<proteinExistence type="predicted"/>